<dbReference type="Proteomes" id="UP000003217">
    <property type="component" value="Unassembled WGS sequence"/>
</dbReference>
<dbReference type="AlphaFoldDB" id="G5KAT3"/>
<evidence type="ECO:0000313" key="1">
    <source>
        <dbReference type="EMBL" id="EHI65689.1"/>
    </source>
</evidence>
<organism evidence="1 2">
    <name type="scientific">Streptococcus pseudoporcinus LQ 940-04</name>
    <dbReference type="NCBI Taxonomy" id="875093"/>
    <lineage>
        <taxon>Bacteria</taxon>
        <taxon>Bacillati</taxon>
        <taxon>Bacillota</taxon>
        <taxon>Bacilli</taxon>
        <taxon>Lactobacillales</taxon>
        <taxon>Streptococcaceae</taxon>
        <taxon>Streptococcus</taxon>
    </lineage>
</organism>
<evidence type="ECO:0000313" key="2">
    <source>
        <dbReference type="Proteomes" id="UP000003217"/>
    </source>
</evidence>
<gene>
    <name evidence="1" type="ORF">STRPS_2047</name>
</gene>
<name>G5KAT3_9STRE</name>
<proteinExistence type="predicted"/>
<sequence length="43" mass="4658">MKSLAPAKSFLTDSALRGSKSYCAFMLSTFFRVSSFFKSSGAP</sequence>
<dbReference type="EMBL" id="AEUY02000005">
    <property type="protein sequence ID" value="EHI65689.1"/>
    <property type="molecule type" value="Genomic_DNA"/>
</dbReference>
<accession>G5KAT3</accession>
<protein>
    <submittedName>
        <fullName evidence="1">Uncharacterized protein</fullName>
    </submittedName>
</protein>
<comment type="caution">
    <text evidence="1">The sequence shown here is derived from an EMBL/GenBank/DDBJ whole genome shotgun (WGS) entry which is preliminary data.</text>
</comment>
<reference evidence="1 2" key="1">
    <citation type="journal article" date="2014" name="Int. J. Syst. Evol. Microbiol.">
        <title>Phylogenomics and the dynamic genome evolution of the genus Streptococcus.</title>
        <authorList>
            <consortium name="The Broad Institute Genome Sequencing Platform"/>
            <person name="Richards V.P."/>
            <person name="Palmer S.R."/>
            <person name="Pavinski Bitar P.D."/>
            <person name="Qin X."/>
            <person name="Weinstock G.M."/>
            <person name="Highlander S.K."/>
            <person name="Town C.D."/>
            <person name="Burne R.A."/>
            <person name="Stanhope M.J."/>
        </authorList>
    </citation>
    <scope>NUCLEOTIDE SEQUENCE [LARGE SCALE GENOMIC DNA]</scope>
    <source>
        <strain evidence="1 2">LQ 940-04</strain>
    </source>
</reference>
<keyword evidence="2" id="KW-1185">Reference proteome</keyword>